<dbReference type="Pfam" id="PF13920">
    <property type="entry name" value="zf-C3HC4_3"/>
    <property type="match status" value="1"/>
</dbReference>
<keyword evidence="1" id="KW-0862">Zinc</keyword>
<gene>
    <name evidence="4" type="ORF">SPPG_07720</name>
</gene>
<feature type="region of interest" description="Disordered" evidence="2">
    <location>
        <begin position="336"/>
        <end position="390"/>
    </location>
</feature>
<proteinExistence type="predicted"/>
<dbReference type="InParanoid" id="A0A0L0H6N0"/>
<protein>
    <recommendedName>
        <fullName evidence="3">RING-type domain-containing protein</fullName>
    </recommendedName>
</protein>
<dbReference type="SUPFAM" id="SSF57850">
    <property type="entry name" value="RING/U-box"/>
    <property type="match status" value="1"/>
</dbReference>
<evidence type="ECO:0000313" key="5">
    <source>
        <dbReference type="Proteomes" id="UP000053201"/>
    </source>
</evidence>
<dbReference type="Proteomes" id="UP000053201">
    <property type="component" value="Unassembled WGS sequence"/>
</dbReference>
<evidence type="ECO:0000313" key="4">
    <source>
        <dbReference type="EMBL" id="KNC96892.1"/>
    </source>
</evidence>
<dbReference type="SMART" id="SM00184">
    <property type="entry name" value="RING"/>
    <property type="match status" value="1"/>
</dbReference>
<keyword evidence="5" id="KW-1185">Reference proteome</keyword>
<organism evidence="4 5">
    <name type="scientific">Spizellomyces punctatus (strain DAOM BR117)</name>
    <dbReference type="NCBI Taxonomy" id="645134"/>
    <lineage>
        <taxon>Eukaryota</taxon>
        <taxon>Fungi</taxon>
        <taxon>Fungi incertae sedis</taxon>
        <taxon>Chytridiomycota</taxon>
        <taxon>Chytridiomycota incertae sedis</taxon>
        <taxon>Chytridiomycetes</taxon>
        <taxon>Spizellomycetales</taxon>
        <taxon>Spizellomycetaceae</taxon>
        <taxon>Spizellomyces</taxon>
    </lineage>
</organism>
<feature type="domain" description="RING-type" evidence="3">
    <location>
        <begin position="268"/>
        <end position="316"/>
    </location>
</feature>
<dbReference type="InterPro" id="IPR013083">
    <property type="entry name" value="Znf_RING/FYVE/PHD"/>
</dbReference>
<dbReference type="GeneID" id="27690917"/>
<evidence type="ECO:0000259" key="3">
    <source>
        <dbReference type="PROSITE" id="PS50089"/>
    </source>
</evidence>
<dbReference type="GO" id="GO:0061630">
    <property type="term" value="F:ubiquitin protein ligase activity"/>
    <property type="evidence" value="ECO:0007669"/>
    <property type="project" value="UniProtKB-EC"/>
</dbReference>
<name>A0A0L0H6N0_SPIPD</name>
<dbReference type="PANTHER" id="PTHR22996:SF0">
    <property type="entry name" value="RE60872P-RELATED"/>
    <property type="match status" value="1"/>
</dbReference>
<dbReference type="GO" id="GO:0016567">
    <property type="term" value="P:protein ubiquitination"/>
    <property type="evidence" value="ECO:0007669"/>
    <property type="project" value="TreeGrafter"/>
</dbReference>
<dbReference type="OrthoDB" id="1711136at2759"/>
<dbReference type="InterPro" id="IPR001841">
    <property type="entry name" value="Znf_RING"/>
</dbReference>
<dbReference type="AlphaFoldDB" id="A0A0L0H6N0"/>
<feature type="compositionally biased region" description="Polar residues" evidence="2">
    <location>
        <begin position="1"/>
        <end position="26"/>
    </location>
</feature>
<evidence type="ECO:0000256" key="1">
    <source>
        <dbReference type="PROSITE-ProRule" id="PRU00175"/>
    </source>
</evidence>
<sequence>MGTIFSRSTPNLLPQSRAQSTSNPTSKSRDADVNLDFGPAFVGPLGKGLAGGWGAEDEEESSEVQQNQIDSMLGWKAKIGQSFGDTDAGRVKCLYDQTPQKPTTTLQSHFHLRRNTLKLVRTSSNTATLSFQLDTTVPCVIRINVPAHSPYSCIPNRDTHVKPGLDQSLSIQFGMPAESGEDVTMVLVVENDADSEDDRQTQITFLTVMHQKERREEEEGEEEGGGVAEVRVIRQDVVINSITYTLQEIYGLSSISQSAPQDASSMDCVICLSEPKDVVVVPCRHFCLCIGCAEAVRMQGRSSDRGVGVPRCPICRTIVQSLLRIKLPEIYRPNTAMSQTLSRSRSRPSTARPTIQPSSPPLPAAPLASVTAPPLEPTALTSPPPLDASQSDLQHIQELPRRKSDIDVHIIPGAVPIEEDLDDIEMGVMNTEKGWRDCT</sequence>
<dbReference type="PROSITE" id="PS50089">
    <property type="entry name" value="ZF_RING_2"/>
    <property type="match status" value="1"/>
</dbReference>
<accession>A0A0L0H6N0</accession>
<evidence type="ECO:0000256" key="2">
    <source>
        <dbReference type="SAM" id="MobiDB-lite"/>
    </source>
</evidence>
<reference evidence="4 5" key="1">
    <citation type="submission" date="2009-08" db="EMBL/GenBank/DDBJ databases">
        <title>The Genome Sequence of Spizellomyces punctatus strain DAOM BR117.</title>
        <authorList>
            <consortium name="The Broad Institute Genome Sequencing Platform"/>
            <person name="Russ C."/>
            <person name="Cuomo C."/>
            <person name="Shea T."/>
            <person name="Young S.K."/>
            <person name="Zeng Q."/>
            <person name="Koehrsen M."/>
            <person name="Haas B."/>
            <person name="Borodovsky M."/>
            <person name="Guigo R."/>
            <person name="Alvarado L."/>
            <person name="Berlin A."/>
            <person name="Bochicchio J."/>
            <person name="Borenstein D."/>
            <person name="Chapman S."/>
            <person name="Chen Z."/>
            <person name="Engels R."/>
            <person name="Freedman E."/>
            <person name="Gellesch M."/>
            <person name="Goldberg J."/>
            <person name="Griggs A."/>
            <person name="Gujja S."/>
            <person name="Heiman D."/>
            <person name="Hepburn T."/>
            <person name="Howarth C."/>
            <person name="Jen D."/>
            <person name="Larson L."/>
            <person name="Lewis B."/>
            <person name="Mehta T."/>
            <person name="Park D."/>
            <person name="Pearson M."/>
            <person name="Roberts A."/>
            <person name="Saif S."/>
            <person name="Shenoy N."/>
            <person name="Sisk P."/>
            <person name="Stolte C."/>
            <person name="Sykes S."/>
            <person name="Thomson T."/>
            <person name="Walk T."/>
            <person name="White J."/>
            <person name="Yandava C."/>
            <person name="Burger G."/>
            <person name="Gray M.W."/>
            <person name="Holland P.W.H."/>
            <person name="King N."/>
            <person name="Lang F.B.F."/>
            <person name="Roger A.J."/>
            <person name="Ruiz-Trillo I."/>
            <person name="Lander E."/>
            <person name="Nusbaum C."/>
        </authorList>
    </citation>
    <scope>NUCLEOTIDE SEQUENCE [LARGE SCALE GENOMIC DNA]</scope>
    <source>
        <strain evidence="4 5">DAOM BR117</strain>
    </source>
</reference>
<dbReference type="GO" id="GO:0008270">
    <property type="term" value="F:zinc ion binding"/>
    <property type="evidence" value="ECO:0007669"/>
    <property type="project" value="UniProtKB-KW"/>
</dbReference>
<feature type="region of interest" description="Disordered" evidence="2">
    <location>
        <begin position="1"/>
        <end position="34"/>
    </location>
</feature>
<dbReference type="GO" id="GO:0005737">
    <property type="term" value="C:cytoplasm"/>
    <property type="evidence" value="ECO:0007669"/>
    <property type="project" value="TreeGrafter"/>
</dbReference>
<dbReference type="EMBL" id="KQ257466">
    <property type="protein sequence ID" value="KNC96892.1"/>
    <property type="molecule type" value="Genomic_DNA"/>
</dbReference>
<dbReference type="VEuPathDB" id="FungiDB:SPPG_07720"/>
<dbReference type="eggNOG" id="KOG4265">
    <property type="taxonomic scope" value="Eukaryota"/>
</dbReference>
<keyword evidence="1" id="KW-0863">Zinc-finger</keyword>
<dbReference type="PANTHER" id="PTHR22996">
    <property type="entry name" value="MAHOGUNIN"/>
    <property type="match status" value="1"/>
</dbReference>
<dbReference type="RefSeq" id="XP_016604932.1">
    <property type="nucleotide sequence ID" value="XM_016755878.1"/>
</dbReference>
<dbReference type="STRING" id="645134.A0A0L0H6N0"/>
<dbReference type="InterPro" id="IPR045194">
    <property type="entry name" value="MGRN1/RNF157-like"/>
</dbReference>
<dbReference type="Gene3D" id="3.30.40.10">
    <property type="entry name" value="Zinc/RING finger domain, C3HC4 (zinc finger)"/>
    <property type="match status" value="1"/>
</dbReference>
<keyword evidence="1" id="KW-0479">Metal-binding</keyword>